<keyword evidence="2" id="KW-1185">Reference proteome</keyword>
<evidence type="ECO:0000313" key="1">
    <source>
        <dbReference type="EMBL" id="EFH82334.1"/>
    </source>
</evidence>
<name>D6U0J4_KTERA</name>
<proteinExistence type="predicted"/>
<reference evidence="1 2" key="1">
    <citation type="journal article" date="2011" name="Stand. Genomic Sci.">
        <title>Non-contiguous finished genome sequence and contextual data of the filamentous soil bacterium Ktedonobacter racemifer type strain (SOSP1-21).</title>
        <authorList>
            <person name="Chang Y.J."/>
            <person name="Land M."/>
            <person name="Hauser L."/>
            <person name="Chertkov O."/>
            <person name="Del Rio T.G."/>
            <person name="Nolan M."/>
            <person name="Copeland A."/>
            <person name="Tice H."/>
            <person name="Cheng J.F."/>
            <person name="Lucas S."/>
            <person name="Han C."/>
            <person name="Goodwin L."/>
            <person name="Pitluck S."/>
            <person name="Ivanova N."/>
            <person name="Ovchinikova G."/>
            <person name="Pati A."/>
            <person name="Chen A."/>
            <person name="Palaniappan K."/>
            <person name="Mavromatis K."/>
            <person name="Liolios K."/>
            <person name="Brettin T."/>
            <person name="Fiebig A."/>
            <person name="Rohde M."/>
            <person name="Abt B."/>
            <person name="Goker M."/>
            <person name="Detter J.C."/>
            <person name="Woyke T."/>
            <person name="Bristow J."/>
            <person name="Eisen J.A."/>
            <person name="Markowitz V."/>
            <person name="Hugenholtz P."/>
            <person name="Kyrpides N.C."/>
            <person name="Klenk H.P."/>
            <person name="Lapidus A."/>
        </authorList>
    </citation>
    <scope>NUCLEOTIDE SEQUENCE [LARGE SCALE GENOMIC DNA]</scope>
    <source>
        <strain evidence="2">DSM 44963</strain>
    </source>
</reference>
<evidence type="ECO:0000313" key="2">
    <source>
        <dbReference type="Proteomes" id="UP000004508"/>
    </source>
</evidence>
<sequence>MRLAPPLLLAEIPSVSAILLKGVSVNPKALRKELAEVPEQVSDRTPPSRLSMIVNWAKLMRIFG</sequence>
<organism evidence="1 2">
    <name type="scientific">Ktedonobacter racemifer DSM 44963</name>
    <dbReference type="NCBI Taxonomy" id="485913"/>
    <lineage>
        <taxon>Bacteria</taxon>
        <taxon>Bacillati</taxon>
        <taxon>Chloroflexota</taxon>
        <taxon>Ktedonobacteria</taxon>
        <taxon>Ktedonobacterales</taxon>
        <taxon>Ktedonobacteraceae</taxon>
        <taxon>Ktedonobacter</taxon>
    </lineage>
</organism>
<dbReference type="Proteomes" id="UP000004508">
    <property type="component" value="Unassembled WGS sequence"/>
</dbReference>
<dbReference type="STRING" id="485913.Krac_3140"/>
<comment type="caution">
    <text evidence="1">The sequence shown here is derived from an EMBL/GenBank/DDBJ whole genome shotgun (WGS) entry which is preliminary data.</text>
</comment>
<dbReference type="AlphaFoldDB" id="D6U0J4"/>
<gene>
    <name evidence="1" type="ORF">Krac_3140</name>
</gene>
<dbReference type="InParanoid" id="D6U0J4"/>
<dbReference type="RefSeq" id="WP_007920375.1">
    <property type="nucleotide sequence ID" value="NZ_ADVG01000004.1"/>
</dbReference>
<dbReference type="EMBL" id="ADVG01000004">
    <property type="protein sequence ID" value="EFH82334.1"/>
    <property type="molecule type" value="Genomic_DNA"/>
</dbReference>
<protein>
    <submittedName>
        <fullName evidence="1">Uncharacterized protein</fullName>
    </submittedName>
</protein>
<accession>D6U0J4</accession>